<evidence type="ECO:0000256" key="1">
    <source>
        <dbReference type="ARBA" id="ARBA00000185"/>
    </source>
</evidence>
<accession>A0A914ZDW1</accession>
<evidence type="ECO:0000256" key="7">
    <source>
        <dbReference type="ARBA" id="ARBA00022842"/>
    </source>
</evidence>
<keyword evidence="10 12" id="KW-0413">Isomerase</keyword>
<dbReference type="Pfam" id="PF21180">
    <property type="entry name" value="TOP6A-Spo11_Toprim"/>
    <property type="match status" value="1"/>
</dbReference>
<dbReference type="InterPro" id="IPR036388">
    <property type="entry name" value="WH-like_DNA-bd_sf"/>
</dbReference>
<evidence type="ECO:0000256" key="2">
    <source>
        <dbReference type="ARBA" id="ARBA00001946"/>
    </source>
</evidence>
<comment type="similarity">
    <text evidence="4 12">Belongs to the TOP6A family.</text>
</comment>
<evidence type="ECO:0000313" key="16">
    <source>
        <dbReference type="WBParaSite" id="PSU_v2.g9863.t1"/>
    </source>
</evidence>
<evidence type="ECO:0000256" key="4">
    <source>
        <dbReference type="ARBA" id="ARBA00006559"/>
    </source>
</evidence>
<evidence type="ECO:0000256" key="12">
    <source>
        <dbReference type="PROSITE-ProRule" id="PRU01385"/>
    </source>
</evidence>
<organism evidence="15 16">
    <name type="scientific">Panagrolaimus superbus</name>
    <dbReference type="NCBI Taxonomy" id="310955"/>
    <lineage>
        <taxon>Eukaryota</taxon>
        <taxon>Metazoa</taxon>
        <taxon>Ecdysozoa</taxon>
        <taxon>Nematoda</taxon>
        <taxon>Chromadorea</taxon>
        <taxon>Rhabditida</taxon>
        <taxon>Tylenchina</taxon>
        <taxon>Panagrolaimomorpha</taxon>
        <taxon>Panagrolaimoidea</taxon>
        <taxon>Panagrolaimidae</taxon>
        <taxon>Panagrolaimus</taxon>
    </lineage>
</organism>
<dbReference type="InterPro" id="IPR013048">
    <property type="entry name" value="Meiotic_Spo11"/>
</dbReference>
<dbReference type="GO" id="GO:0000706">
    <property type="term" value="P:meiotic DNA double-strand break processing"/>
    <property type="evidence" value="ECO:0007669"/>
    <property type="project" value="TreeGrafter"/>
</dbReference>
<keyword evidence="8 12" id="KW-0799">Topoisomerase</keyword>
<dbReference type="Proteomes" id="UP000887577">
    <property type="component" value="Unplaced"/>
</dbReference>
<dbReference type="CDD" id="cd00223">
    <property type="entry name" value="TOPRIM_TopoIIB_SPO"/>
    <property type="match status" value="1"/>
</dbReference>
<evidence type="ECO:0000256" key="9">
    <source>
        <dbReference type="ARBA" id="ARBA00023125"/>
    </source>
</evidence>
<dbReference type="GO" id="GO:0003918">
    <property type="term" value="F:DNA topoisomerase type II (double strand cut, ATP-hydrolyzing) activity"/>
    <property type="evidence" value="ECO:0007669"/>
    <property type="project" value="UniProtKB-UniRule"/>
</dbReference>
<evidence type="ECO:0000259" key="14">
    <source>
        <dbReference type="Pfam" id="PF21180"/>
    </source>
</evidence>
<dbReference type="GO" id="GO:0003677">
    <property type="term" value="F:DNA binding"/>
    <property type="evidence" value="ECO:0007669"/>
    <property type="project" value="UniProtKB-UniRule"/>
</dbReference>
<dbReference type="InterPro" id="IPR036078">
    <property type="entry name" value="Spo11/TopoVI_A_sf"/>
</dbReference>
<evidence type="ECO:0000256" key="5">
    <source>
        <dbReference type="ARBA" id="ARBA00012895"/>
    </source>
</evidence>
<comment type="catalytic activity">
    <reaction evidence="1 12">
        <text>ATP-dependent breakage, passage and rejoining of double-stranded DNA.</text>
        <dbReference type="EC" id="5.6.2.2"/>
    </reaction>
</comment>
<comment type="cofactor">
    <cofactor evidence="2">
        <name>Mg(2+)</name>
        <dbReference type="ChEBI" id="CHEBI:18420"/>
    </cofactor>
</comment>
<dbReference type="WBParaSite" id="PSU_v2.g9863.t1">
    <property type="protein sequence ID" value="PSU_v2.g9863.t1"/>
    <property type="gene ID" value="PSU_v2.g9863"/>
</dbReference>
<evidence type="ECO:0000256" key="11">
    <source>
        <dbReference type="ARBA" id="ARBA00023242"/>
    </source>
</evidence>
<dbReference type="PRINTS" id="PR01550">
    <property type="entry name" value="TOP6AFAMILY"/>
</dbReference>
<name>A0A914ZDW1_9BILA</name>
<evidence type="ECO:0000256" key="3">
    <source>
        <dbReference type="ARBA" id="ARBA00004123"/>
    </source>
</evidence>
<dbReference type="InterPro" id="IPR034136">
    <property type="entry name" value="TOPRIM_Topo6A/Spo11"/>
</dbReference>
<keyword evidence="9 12" id="KW-0238">DNA-binding</keyword>
<dbReference type="GO" id="GO:0000228">
    <property type="term" value="C:nuclear chromosome"/>
    <property type="evidence" value="ECO:0007669"/>
    <property type="project" value="TreeGrafter"/>
</dbReference>
<sequence length="443" mass="50519">MARTQPNPLRTIPQALLDWRFSQGNYGSTQQTQGGPSLWSQEINQGDFQEVLNSLTEVTNFNDAENCLTEMKINVLTQIRDSVRGLVCQLVINRKPKTLVLKTERAIFKSYKRGFKMVSKQMRCNTSNLRPLAIKMRIMEIIFHMILTRTYATKRDIYYKHKQLFGTQAVVDRAITDICAFLNADRCQLNILSASRGSIFGPMIIETRDGSVDCSLTPISIVQSFMDLPIAFEGDIVLIVEKDTVFQRLIEDGFRRHFPKILLVTGRGFPDFVTRQFLKKVETKFKVPVYALVDCDPHGLHILLTYKYGSIKAKNQIEGGNSASAIASVQQIGLRPSHIHRYHNRFQEISFSRSDTTTINLVKRRARELSDQSILQEANILAESKVKVELEALVAYSPQFLITYLKECQQQMPWVLHHDSVAKSTPFARKSGAGFVFEEEDDE</sequence>
<protein>
    <recommendedName>
        <fullName evidence="5">DNA topoisomerase (ATP-hydrolyzing)</fullName>
        <ecNumber evidence="5">5.6.2.2</ecNumber>
    </recommendedName>
</protein>
<dbReference type="PANTHER" id="PTHR10848:SF0">
    <property type="entry name" value="MEIOTIC RECOMBINATION PROTEIN SPO11"/>
    <property type="match status" value="1"/>
</dbReference>
<dbReference type="Gene3D" id="1.10.10.10">
    <property type="entry name" value="Winged helix-like DNA-binding domain superfamily/Winged helix DNA-binding domain"/>
    <property type="match status" value="1"/>
</dbReference>
<dbReference type="AlphaFoldDB" id="A0A914ZDW1"/>
<dbReference type="PANTHER" id="PTHR10848">
    <property type="entry name" value="MEIOTIC RECOMBINATION PROTEIN SPO11"/>
    <property type="match status" value="1"/>
</dbReference>
<evidence type="ECO:0000259" key="13">
    <source>
        <dbReference type="Pfam" id="PF04406"/>
    </source>
</evidence>
<feature type="active site" description="O-(5'-phospho-DNA)-tyrosine intermediate" evidence="12">
    <location>
        <position position="159"/>
    </location>
</feature>
<feature type="domain" description="Spo11/DNA topoisomerase VI subunit A N-terminal" evidence="13">
    <location>
        <begin position="132"/>
        <end position="191"/>
    </location>
</feature>
<dbReference type="PRINTS" id="PR01551">
    <property type="entry name" value="SPO11HOMOLOG"/>
</dbReference>
<keyword evidence="7" id="KW-0460">Magnesium</keyword>
<dbReference type="SUPFAM" id="SSF56726">
    <property type="entry name" value="DNA topoisomerase IV, alpha subunit"/>
    <property type="match status" value="1"/>
</dbReference>
<evidence type="ECO:0000313" key="15">
    <source>
        <dbReference type="Proteomes" id="UP000887577"/>
    </source>
</evidence>
<keyword evidence="11" id="KW-0539">Nucleus</keyword>
<dbReference type="GO" id="GO:0046872">
    <property type="term" value="F:metal ion binding"/>
    <property type="evidence" value="ECO:0007669"/>
    <property type="project" value="UniProtKB-KW"/>
</dbReference>
<evidence type="ECO:0000256" key="8">
    <source>
        <dbReference type="ARBA" id="ARBA00023029"/>
    </source>
</evidence>
<evidence type="ECO:0000256" key="10">
    <source>
        <dbReference type="ARBA" id="ARBA00023235"/>
    </source>
</evidence>
<reference evidence="16" key="1">
    <citation type="submission" date="2022-11" db="UniProtKB">
        <authorList>
            <consortium name="WormBaseParasite"/>
        </authorList>
    </citation>
    <scope>IDENTIFICATION</scope>
</reference>
<feature type="domain" description="Topoisomerase 6 subunit A/Spo11 TOPRIM" evidence="14">
    <location>
        <begin position="237"/>
        <end position="406"/>
    </location>
</feature>
<keyword evidence="6" id="KW-0479">Metal-binding</keyword>
<dbReference type="GO" id="GO:0005524">
    <property type="term" value="F:ATP binding"/>
    <property type="evidence" value="ECO:0007669"/>
    <property type="project" value="InterPro"/>
</dbReference>
<dbReference type="Pfam" id="PF04406">
    <property type="entry name" value="TP6A_N"/>
    <property type="match status" value="1"/>
</dbReference>
<comment type="subcellular location">
    <subcellularLocation>
        <location evidence="3">Nucleus</location>
    </subcellularLocation>
</comment>
<dbReference type="GO" id="GO:0042138">
    <property type="term" value="P:meiotic DNA double-strand break formation"/>
    <property type="evidence" value="ECO:0007669"/>
    <property type="project" value="InterPro"/>
</dbReference>
<evidence type="ECO:0000256" key="6">
    <source>
        <dbReference type="ARBA" id="ARBA00022723"/>
    </source>
</evidence>
<dbReference type="EC" id="5.6.2.2" evidence="5"/>
<dbReference type="InterPro" id="IPR013049">
    <property type="entry name" value="Spo11/TopoVI_A_N"/>
</dbReference>
<proteinExistence type="inferred from homology"/>
<dbReference type="InterPro" id="IPR002815">
    <property type="entry name" value="Spo11/TopoVI_A"/>
</dbReference>
<keyword evidence="15" id="KW-1185">Reference proteome</keyword>
<dbReference type="GO" id="GO:0007131">
    <property type="term" value="P:reciprocal meiotic recombination"/>
    <property type="evidence" value="ECO:0007669"/>
    <property type="project" value="TreeGrafter"/>
</dbReference>
<dbReference type="Gene3D" id="3.40.1360.10">
    <property type="match status" value="1"/>
</dbReference>
<dbReference type="PROSITE" id="PS52041">
    <property type="entry name" value="TOPO_IIB"/>
    <property type="match status" value="1"/>
</dbReference>